<protein>
    <submittedName>
        <fullName evidence="1">Uncharacterized protein</fullName>
    </submittedName>
</protein>
<dbReference type="AlphaFoldDB" id="A0A920CXU5"/>
<dbReference type="RefSeq" id="WP_213516428.1">
    <property type="nucleotide sequence ID" value="NZ_BOSE01000005.1"/>
</dbReference>
<comment type="caution">
    <text evidence="1">The sequence shown here is derived from an EMBL/GenBank/DDBJ whole genome shotgun (WGS) entry which is preliminary data.</text>
</comment>
<gene>
    <name evidence="1" type="ORF">J40TS1_29130</name>
</gene>
<keyword evidence="2" id="KW-1185">Reference proteome</keyword>
<evidence type="ECO:0000313" key="2">
    <source>
        <dbReference type="Proteomes" id="UP000683139"/>
    </source>
</evidence>
<accession>A0A920CXU5</accession>
<proteinExistence type="predicted"/>
<reference evidence="1" key="1">
    <citation type="submission" date="2021-03" db="EMBL/GenBank/DDBJ databases">
        <title>Antimicrobial resistance genes in bacteria isolated from Japanese honey, and their potential for conferring macrolide and lincosamide resistance in the American foulbrood pathogen Paenibacillus larvae.</title>
        <authorList>
            <person name="Okamoto M."/>
            <person name="Kumagai M."/>
            <person name="Kanamori H."/>
            <person name="Takamatsu D."/>
        </authorList>
    </citation>
    <scope>NUCLEOTIDE SEQUENCE</scope>
    <source>
        <strain evidence="1">J40TS1</strain>
    </source>
</reference>
<name>A0A920CXU5_9BACL</name>
<sequence length="168" mass="17432">MSKITNSTGLESSVFPYYAGSSTATSTSVQDPIINGWSQQGNPGDPVYFDATTGPWLANYGIYLVNYDITVTPASVGSFVSVVLLQDGGNIVEGSAVGAFTSSEVIKLSATAMVSVTKDRFVMPSSLSLRMLLTGTEATAPAGTTVQVANMTITLIVDEGRSGTNGRS</sequence>
<organism evidence="1 2">
    <name type="scientific">Paenibacillus montaniterrae</name>
    <dbReference type="NCBI Taxonomy" id="429341"/>
    <lineage>
        <taxon>Bacteria</taxon>
        <taxon>Bacillati</taxon>
        <taxon>Bacillota</taxon>
        <taxon>Bacilli</taxon>
        <taxon>Bacillales</taxon>
        <taxon>Paenibacillaceae</taxon>
        <taxon>Paenibacillus</taxon>
    </lineage>
</organism>
<evidence type="ECO:0000313" key="1">
    <source>
        <dbReference type="EMBL" id="GIP17271.1"/>
    </source>
</evidence>
<dbReference type="Proteomes" id="UP000683139">
    <property type="component" value="Unassembled WGS sequence"/>
</dbReference>
<dbReference type="EMBL" id="BOSE01000005">
    <property type="protein sequence ID" value="GIP17271.1"/>
    <property type="molecule type" value="Genomic_DNA"/>
</dbReference>